<proteinExistence type="predicted"/>
<dbReference type="HOGENOM" id="CLU_1697729_0_0_1"/>
<sequence>MTNYVGILMRGSRVTWVQNCLIIYIFNPEFNFVLDETFTPASTNRAQSTAHCKFMRSWISFGPDNGLFTRIWIISRSAYQWIPSKREKEQRGDSHATHRVVCATLDHDWSLVTRCRIHKRRSRSVCGLCGRRRRFHHHRHARRHGNFAPRNSSDS</sequence>
<dbReference type="Proteomes" id="UP000014500">
    <property type="component" value="Unassembled WGS sequence"/>
</dbReference>
<reference evidence="2" key="1">
    <citation type="submission" date="2011-05" db="EMBL/GenBank/DDBJ databases">
        <authorList>
            <person name="Richards S.R."/>
            <person name="Qu J."/>
            <person name="Jiang H."/>
            <person name="Jhangiani S.N."/>
            <person name="Agravi P."/>
            <person name="Goodspeed R."/>
            <person name="Gross S."/>
            <person name="Mandapat C."/>
            <person name="Jackson L."/>
            <person name="Mathew T."/>
            <person name="Pu L."/>
            <person name="Thornton R."/>
            <person name="Saada N."/>
            <person name="Wilczek-Boney K.B."/>
            <person name="Lee S."/>
            <person name="Kovar C."/>
            <person name="Wu Y."/>
            <person name="Scherer S.E."/>
            <person name="Worley K.C."/>
            <person name="Muzny D.M."/>
            <person name="Gibbs R."/>
        </authorList>
    </citation>
    <scope>NUCLEOTIDE SEQUENCE</scope>
    <source>
        <strain evidence="2">Brora</strain>
    </source>
</reference>
<dbReference type="AlphaFoldDB" id="T1IKS8"/>
<protein>
    <submittedName>
        <fullName evidence="1">Uncharacterized protein</fullName>
    </submittedName>
</protein>
<name>T1IKS8_STRMM</name>
<organism evidence="1 2">
    <name type="scientific">Strigamia maritima</name>
    <name type="common">European centipede</name>
    <name type="synonym">Geophilus maritimus</name>
    <dbReference type="NCBI Taxonomy" id="126957"/>
    <lineage>
        <taxon>Eukaryota</taxon>
        <taxon>Metazoa</taxon>
        <taxon>Ecdysozoa</taxon>
        <taxon>Arthropoda</taxon>
        <taxon>Myriapoda</taxon>
        <taxon>Chilopoda</taxon>
        <taxon>Pleurostigmophora</taxon>
        <taxon>Geophilomorpha</taxon>
        <taxon>Linotaeniidae</taxon>
        <taxon>Strigamia</taxon>
    </lineage>
</organism>
<reference evidence="1" key="2">
    <citation type="submission" date="2015-02" db="UniProtKB">
        <authorList>
            <consortium name="EnsemblMetazoa"/>
        </authorList>
    </citation>
    <scope>IDENTIFICATION</scope>
</reference>
<evidence type="ECO:0000313" key="1">
    <source>
        <dbReference type="EnsemblMetazoa" id="SMAR001532-PA"/>
    </source>
</evidence>
<evidence type="ECO:0000313" key="2">
    <source>
        <dbReference type="Proteomes" id="UP000014500"/>
    </source>
</evidence>
<dbReference type="EnsemblMetazoa" id="SMAR001532-RA">
    <property type="protein sequence ID" value="SMAR001532-PA"/>
    <property type="gene ID" value="SMAR001532"/>
</dbReference>
<dbReference type="EMBL" id="JH430627">
    <property type="status" value="NOT_ANNOTATED_CDS"/>
    <property type="molecule type" value="Genomic_DNA"/>
</dbReference>
<keyword evidence="2" id="KW-1185">Reference proteome</keyword>
<accession>T1IKS8</accession>